<sequence length="231" mass="25290">MDMTVPTDDKAILSGVLDRWKAGVDAHRPERVAALFTEDAVFQGLHHYSVGREGVAEYYDSQPSGMKASYRVLETRRPADGLVLGYLDVEFTFTDRPALPVKLAVLVTREGDDWHIGHYQASRLDQGPRRAVPGCELPRGPSAPPERRPEARAVHPRRAYGRRPPLGDRAGPDVNTVSVLAPDHTRADLDCEAQRAGGPSSSGVCRRSTCVFGPPTVTTFPGFVHESGRRV</sequence>
<reference evidence="2" key="1">
    <citation type="submission" date="2009-10" db="EMBL/GenBank/DDBJ databases">
        <title>The genome sequence of Streptomyces sviceus strain ATCC 29083.</title>
        <authorList>
            <consortium name="The Broad Institute Genome Sequencing Platform"/>
            <consortium name="Broad Institute Microbial Sequencing Center"/>
            <person name="Fischbach M."/>
            <person name="Godfrey P."/>
            <person name="Ward D."/>
            <person name="Young S."/>
            <person name="Zeng Q."/>
            <person name="Koehrsen M."/>
            <person name="Alvarado L."/>
            <person name="Berlin A.M."/>
            <person name="Bochicchio J."/>
            <person name="Borenstein D."/>
            <person name="Chapman S.B."/>
            <person name="Chen Z."/>
            <person name="Engels R."/>
            <person name="Freedman E."/>
            <person name="Gellesch M."/>
            <person name="Goldberg J."/>
            <person name="Griggs A."/>
            <person name="Gujja S."/>
            <person name="Heilman E.R."/>
            <person name="Heiman D.I."/>
            <person name="Hepburn T.A."/>
            <person name="Howarth C."/>
            <person name="Jen D."/>
            <person name="Larson L."/>
            <person name="Lewis B."/>
            <person name="Mehta T."/>
            <person name="Park D."/>
            <person name="Pearson M."/>
            <person name="Richards J."/>
            <person name="Roberts A."/>
            <person name="Saif S."/>
            <person name="Shea T.D."/>
            <person name="Shenoy N."/>
            <person name="Sisk P."/>
            <person name="Stolte C."/>
            <person name="Sykes S.N."/>
            <person name="Thomson T."/>
            <person name="Walk T."/>
            <person name="White J."/>
            <person name="Yandava C."/>
            <person name="Straight P."/>
            <person name="Clardy J."/>
            <person name="Hung D."/>
            <person name="Kolter R."/>
            <person name="Mekalanos J."/>
            <person name="Walker S."/>
            <person name="Walsh C.T."/>
            <person name="Wieland-Brown L.C."/>
            <person name="Haas B."/>
            <person name="Nusbaum C."/>
            <person name="Birren B."/>
        </authorList>
    </citation>
    <scope>NUCLEOTIDE SEQUENCE [LARGE SCALE GENOMIC DNA]</scope>
    <source>
        <strain evidence="2">ATCC 29083</strain>
    </source>
</reference>
<dbReference type="Gene3D" id="3.10.450.50">
    <property type="match status" value="1"/>
</dbReference>
<keyword evidence="3" id="KW-1185">Reference proteome</keyword>
<dbReference type="InterPro" id="IPR032710">
    <property type="entry name" value="NTF2-like_dom_sf"/>
</dbReference>
<accession>B5HW90</accession>
<dbReference type="eggNOG" id="COG4875">
    <property type="taxonomic scope" value="Bacteria"/>
</dbReference>
<organism evidence="2 3">
    <name type="scientific">Streptomyces sviceus (strain ATCC 29083 / DSM 924 / JCM 4929 / NBRC 13980 / NCIMB 11184 / NRRL 5439 / UC 5370)</name>
    <dbReference type="NCBI Taxonomy" id="463191"/>
    <lineage>
        <taxon>Bacteria</taxon>
        <taxon>Bacillati</taxon>
        <taxon>Actinomycetota</taxon>
        <taxon>Actinomycetes</taxon>
        <taxon>Kitasatosporales</taxon>
        <taxon>Streptomycetaceae</taxon>
        <taxon>Streptomyces</taxon>
    </lineage>
</organism>
<evidence type="ECO:0000313" key="2">
    <source>
        <dbReference type="EMBL" id="EDY57094.2"/>
    </source>
</evidence>
<dbReference type="HOGENOM" id="CLU_1199270_0_0_11"/>
<evidence type="ECO:0000313" key="3">
    <source>
        <dbReference type="Proteomes" id="UP000002785"/>
    </source>
</evidence>
<evidence type="ECO:0000256" key="1">
    <source>
        <dbReference type="SAM" id="MobiDB-lite"/>
    </source>
</evidence>
<protein>
    <submittedName>
        <fullName evidence="2">Uncharacterized protein</fullName>
    </submittedName>
</protein>
<feature type="region of interest" description="Disordered" evidence="1">
    <location>
        <begin position="135"/>
        <end position="173"/>
    </location>
</feature>
<name>B5HW90_STRX2</name>
<proteinExistence type="predicted"/>
<dbReference type="Proteomes" id="UP000002785">
    <property type="component" value="Chromosome"/>
</dbReference>
<dbReference type="AlphaFoldDB" id="B5HW90"/>
<gene>
    <name evidence="2" type="ORF">SSEG_03675</name>
</gene>
<dbReference type="SUPFAM" id="SSF54427">
    <property type="entry name" value="NTF2-like"/>
    <property type="match status" value="1"/>
</dbReference>
<dbReference type="EMBL" id="CM000951">
    <property type="protein sequence ID" value="EDY57094.2"/>
    <property type="molecule type" value="Genomic_DNA"/>
</dbReference>